<sequence length="422" mass="46143">TSPLTGACLPSTHLVSNFALRSAIQEWQEQHLLFVPRHEVDIDQQPISAGSFKTLYIGHLRRRGRGAEPERLKVAVLKLRQGGGKREAGVMLRLGPHPRLVCYMGQSEDAEGCRLLLTEYAKLGSLRRALLGTLAGQVTRGHQMSMMQQIAQGMLAARHVLVMGFDKEDVGRTSVKVAGFGRAIDLADDTDATVAGRGLPVRYMPPESMKKGRCSEKSDVWAFGVTCWEIMTLGKTPYYNMTDETVIRYVCGRGRLPREDILGRCPDEVWALIESCWSIWEEDRPTFAELSVALGRAGAEGLERTAWRWSSKTLGLQDARSGSQPLCRRICSVAEAAWRSIGEAAGGGIESMATRLKKRKYRELAGQESACDALEGMTNAARDPPSTGAKRLRVGAPAAVEVGCSSRQGRHGSSCGQELKTA</sequence>
<dbReference type="Gene3D" id="1.10.510.10">
    <property type="entry name" value="Transferase(Phosphotransferase) domain 1"/>
    <property type="match status" value="1"/>
</dbReference>
<dbReference type="SUPFAM" id="SSF56112">
    <property type="entry name" value="Protein kinase-like (PK-like)"/>
    <property type="match status" value="1"/>
</dbReference>
<dbReference type="GO" id="GO:0004714">
    <property type="term" value="F:transmembrane receptor protein tyrosine kinase activity"/>
    <property type="evidence" value="ECO:0007669"/>
    <property type="project" value="TreeGrafter"/>
</dbReference>
<dbReference type="GeneID" id="17307633"/>
<dbReference type="PROSITE" id="PS51698">
    <property type="entry name" value="U_BOX"/>
    <property type="match status" value="1"/>
</dbReference>
<evidence type="ECO:0000313" key="5">
    <source>
        <dbReference type="EnsemblProtists" id="EKX50985"/>
    </source>
</evidence>
<dbReference type="InterPro" id="IPR003613">
    <property type="entry name" value="Ubox_domain"/>
</dbReference>
<evidence type="ECO:0000256" key="1">
    <source>
        <dbReference type="SAM" id="MobiDB-lite"/>
    </source>
</evidence>
<dbReference type="Proteomes" id="UP000011087">
    <property type="component" value="Unassembled WGS sequence"/>
</dbReference>
<dbReference type="GO" id="GO:0005524">
    <property type="term" value="F:ATP binding"/>
    <property type="evidence" value="ECO:0007669"/>
    <property type="project" value="InterPro"/>
</dbReference>
<reference evidence="6" key="2">
    <citation type="submission" date="2012-11" db="EMBL/GenBank/DDBJ databases">
        <authorList>
            <person name="Kuo A."/>
            <person name="Curtis B.A."/>
            <person name="Tanifuji G."/>
            <person name="Burki F."/>
            <person name="Gruber A."/>
            <person name="Irimia M."/>
            <person name="Maruyama S."/>
            <person name="Arias M.C."/>
            <person name="Ball S.G."/>
            <person name="Gile G.H."/>
            <person name="Hirakawa Y."/>
            <person name="Hopkins J.F."/>
            <person name="Rensing S.A."/>
            <person name="Schmutz J."/>
            <person name="Symeonidi A."/>
            <person name="Elias M."/>
            <person name="Eveleigh R.J."/>
            <person name="Herman E.K."/>
            <person name="Klute M.J."/>
            <person name="Nakayama T."/>
            <person name="Obornik M."/>
            <person name="Reyes-Prieto A."/>
            <person name="Armbrust E.V."/>
            <person name="Aves S.J."/>
            <person name="Beiko R.G."/>
            <person name="Coutinho P."/>
            <person name="Dacks J.B."/>
            <person name="Durnford D.G."/>
            <person name="Fast N.M."/>
            <person name="Green B.R."/>
            <person name="Grisdale C."/>
            <person name="Hempe F."/>
            <person name="Henrissat B."/>
            <person name="Hoppner M.P."/>
            <person name="Ishida K.-I."/>
            <person name="Kim E."/>
            <person name="Koreny L."/>
            <person name="Kroth P.G."/>
            <person name="Liu Y."/>
            <person name="Malik S.-B."/>
            <person name="Maier U.G."/>
            <person name="McRose D."/>
            <person name="Mock T."/>
            <person name="Neilson J.A."/>
            <person name="Onodera N.T."/>
            <person name="Poole A.M."/>
            <person name="Pritham E.J."/>
            <person name="Richards T.A."/>
            <person name="Rocap G."/>
            <person name="Roy S.W."/>
            <person name="Sarai C."/>
            <person name="Schaack S."/>
            <person name="Shirato S."/>
            <person name="Slamovits C.H."/>
            <person name="Spencer D.F."/>
            <person name="Suzuki S."/>
            <person name="Worden A.Z."/>
            <person name="Zauner S."/>
            <person name="Barry K."/>
            <person name="Bell C."/>
            <person name="Bharti A.K."/>
            <person name="Crow J.A."/>
            <person name="Grimwood J."/>
            <person name="Kramer R."/>
            <person name="Lindquist E."/>
            <person name="Lucas S."/>
            <person name="Salamov A."/>
            <person name="McFadden G.I."/>
            <person name="Lane C.E."/>
            <person name="Keeling P.J."/>
            <person name="Gray M.W."/>
            <person name="Grigoriev I.V."/>
            <person name="Archibald J.M."/>
        </authorList>
    </citation>
    <scope>NUCLEOTIDE SEQUENCE</scope>
    <source>
        <strain evidence="6">CCMP2712</strain>
    </source>
</reference>
<evidence type="ECO:0000313" key="4">
    <source>
        <dbReference type="EMBL" id="EKX50985.1"/>
    </source>
</evidence>
<dbReference type="STRING" id="905079.L1JS20"/>
<dbReference type="RefSeq" id="XP_005837965.1">
    <property type="nucleotide sequence ID" value="XM_005837908.1"/>
</dbReference>
<dbReference type="InterPro" id="IPR011009">
    <property type="entry name" value="Kinase-like_dom_sf"/>
</dbReference>
<dbReference type="KEGG" id="gtt:GUITHDRAFT_66566"/>
<dbReference type="AlphaFoldDB" id="L1JS20"/>
<feature type="region of interest" description="Disordered" evidence="1">
    <location>
        <begin position="403"/>
        <end position="422"/>
    </location>
</feature>
<feature type="domain" description="Protein kinase" evidence="2">
    <location>
        <begin position="41"/>
        <end position="294"/>
    </location>
</feature>
<dbReference type="OrthoDB" id="10261027at2759"/>
<dbReference type="GO" id="GO:0007169">
    <property type="term" value="P:cell surface receptor protein tyrosine kinase signaling pathway"/>
    <property type="evidence" value="ECO:0007669"/>
    <property type="project" value="TreeGrafter"/>
</dbReference>
<proteinExistence type="predicted"/>
<gene>
    <name evidence="4" type="ORF">GUITHDRAFT_66566</name>
</gene>
<organism evidence="4">
    <name type="scientific">Guillardia theta (strain CCMP2712)</name>
    <name type="common">Cryptophyte</name>
    <dbReference type="NCBI Taxonomy" id="905079"/>
    <lineage>
        <taxon>Eukaryota</taxon>
        <taxon>Cryptophyceae</taxon>
        <taxon>Pyrenomonadales</taxon>
        <taxon>Geminigeraceae</taxon>
        <taxon>Guillardia</taxon>
    </lineage>
</organism>
<keyword evidence="6" id="KW-1185">Reference proteome</keyword>
<dbReference type="GO" id="GO:0043235">
    <property type="term" value="C:receptor complex"/>
    <property type="evidence" value="ECO:0007669"/>
    <property type="project" value="TreeGrafter"/>
</dbReference>
<feature type="non-terminal residue" evidence="4">
    <location>
        <position position="1"/>
    </location>
</feature>
<reference evidence="4 6" key="1">
    <citation type="journal article" date="2012" name="Nature">
        <title>Algal genomes reveal evolutionary mosaicism and the fate of nucleomorphs.</title>
        <authorList>
            <consortium name="DOE Joint Genome Institute"/>
            <person name="Curtis B.A."/>
            <person name="Tanifuji G."/>
            <person name="Burki F."/>
            <person name="Gruber A."/>
            <person name="Irimia M."/>
            <person name="Maruyama S."/>
            <person name="Arias M.C."/>
            <person name="Ball S.G."/>
            <person name="Gile G.H."/>
            <person name="Hirakawa Y."/>
            <person name="Hopkins J.F."/>
            <person name="Kuo A."/>
            <person name="Rensing S.A."/>
            <person name="Schmutz J."/>
            <person name="Symeonidi A."/>
            <person name="Elias M."/>
            <person name="Eveleigh R.J."/>
            <person name="Herman E.K."/>
            <person name="Klute M.J."/>
            <person name="Nakayama T."/>
            <person name="Obornik M."/>
            <person name="Reyes-Prieto A."/>
            <person name="Armbrust E.V."/>
            <person name="Aves S.J."/>
            <person name="Beiko R.G."/>
            <person name="Coutinho P."/>
            <person name="Dacks J.B."/>
            <person name="Durnford D.G."/>
            <person name="Fast N.M."/>
            <person name="Green B.R."/>
            <person name="Grisdale C.J."/>
            <person name="Hempel F."/>
            <person name="Henrissat B."/>
            <person name="Hoppner M.P."/>
            <person name="Ishida K."/>
            <person name="Kim E."/>
            <person name="Koreny L."/>
            <person name="Kroth P.G."/>
            <person name="Liu Y."/>
            <person name="Malik S.B."/>
            <person name="Maier U.G."/>
            <person name="McRose D."/>
            <person name="Mock T."/>
            <person name="Neilson J.A."/>
            <person name="Onodera N.T."/>
            <person name="Poole A.M."/>
            <person name="Pritham E.J."/>
            <person name="Richards T.A."/>
            <person name="Rocap G."/>
            <person name="Roy S.W."/>
            <person name="Sarai C."/>
            <person name="Schaack S."/>
            <person name="Shirato S."/>
            <person name="Slamovits C.H."/>
            <person name="Spencer D.F."/>
            <person name="Suzuki S."/>
            <person name="Worden A.Z."/>
            <person name="Zauner S."/>
            <person name="Barry K."/>
            <person name="Bell C."/>
            <person name="Bharti A.K."/>
            <person name="Crow J.A."/>
            <person name="Grimwood J."/>
            <person name="Kramer R."/>
            <person name="Lindquist E."/>
            <person name="Lucas S."/>
            <person name="Salamov A."/>
            <person name="McFadden G.I."/>
            <person name="Lane C.E."/>
            <person name="Keeling P.J."/>
            <person name="Gray M.W."/>
            <person name="Grigoriev I.V."/>
            <person name="Archibald J.M."/>
        </authorList>
    </citation>
    <scope>NUCLEOTIDE SEQUENCE</scope>
    <source>
        <strain evidence="4 6">CCMP2712</strain>
    </source>
</reference>
<evidence type="ECO:0000313" key="6">
    <source>
        <dbReference type="Proteomes" id="UP000011087"/>
    </source>
</evidence>
<dbReference type="PRINTS" id="PR00109">
    <property type="entry name" value="TYRKINASE"/>
</dbReference>
<dbReference type="InterPro" id="IPR050122">
    <property type="entry name" value="RTK"/>
</dbReference>
<dbReference type="eggNOG" id="KOG0197">
    <property type="taxonomic scope" value="Eukaryota"/>
</dbReference>
<dbReference type="PaxDb" id="55529-EKX50985"/>
<accession>L1JS20</accession>
<dbReference type="OMA" id="HYQTHAT"/>
<dbReference type="GO" id="GO:0005886">
    <property type="term" value="C:plasma membrane"/>
    <property type="evidence" value="ECO:0007669"/>
    <property type="project" value="TreeGrafter"/>
</dbReference>
<dbReference type="HOGENOM" id="CLU_651516_0_0_1"/>
<feature type="domain" description="U-box" evidence="3">
    <location>
        <begin position="1"/>
        <end position="34"/>
    </location>
</feature>
<dbReference type="InterPro" id="IPR000719">
    <property type="entry name" value="Prot_kinase_dom"/>
</dbReference>
<protein>
    <submittedName>
        <fullName evidence="4 5">Uncharacterized protein</fullName>
    </submittedName>
</protein>
<dbReference type="InterPro" id="IPR001245">
    <property type="entry name" value="Ser-Thr/Tyr_kinase_cat_dom"/>
</dbReference>
<dbReference type="PANTHER" id="PTHR24416:SF611">
    <property type="entry name" value="TYROSINE-PROTEIN KINASE TRANSMEMBRANE RECEPTOR ROR"/>
    <property type="match status" value="1"/>
</dbReference>
<dbReference type="Pfam" id="PF07714">
    <property type="entry name" value="PK_Tyr_Ser-Thr"/>
    <property type="match status" value="1"/>
</dbReference>
<dbReference type="EMBL" id="JH992977">
    <property type="protein sequence ID" value="EKX50985.1"/>
    <property type="molecule type" value="Genomic_DNA"/>
</dbReference>
<evidence type="ECO:0000259" key="2">
    <source>
        <dbReference type="PROSITE" id="PS50011"/>
    </source>
</evidence>
<dbReference type="EnsemblProtists" id="EKX50985">
    <property type="protein sequence ID" value="EKX50985"/>
    <property type="gene ID" value="GUITHDRAFT_66566"/>
</dbReference>
<dbReference type="PROSITE" id="PS50011">
    <property type="entry name" value="PROTEIN_KINASE_DOM"/>
    <property type="match status" value="1"/>
</dbReference>
<name>L1JS20_GUITC</name>
<dbReference type="PANTHER" id="PTHR24416">
    <property type="entry name" value="TYROSINE-PROTEIN KINASE RECEPTOR"/>
    <property type="match status" value="1"/>
</dbReference>
<dbReference type="GO" id="GO:0004842">
    <property type="term" value="F:ubiquitin-protein transferase activity"/>
    <property type="evidence" value="ECO:0007669"/>
    <property type="project" value="InterPro"/>
</dbReference>
<evidence type="ECO:0000259" key="3">
    <source>
        <dbReference type="PROSITE" id="PS51698"/>
    </source>
</evidence>
<reference evidence="5" key="3">
    <citation type="submission" date="2015-06" db="UniProtKB">
        <authorList>
            <consortium name="EnsemblProtists"/>
        </authorList>
    </citation>
    <scope>IDENTIFICATION</scope>
</reference>
<dbReference type="GO" id="GO:0016567">
    <property type="term" value="P:protein ubiquitination"/>
    <property type="evidence" value="ECO:0007669"/>
    <property type="project" value="InterPro"/>
</dbReference>